<dbReference type="EMBL" id="PDNC01000010">
    <property type="protein sequence ID" value="PGH08164.1"/>
    <property type="molecule type" value="Genomic_DNA"/>
</dbReference>
<dbReference type="STRING" id="2060905.A0A2B7X920"/>
<reference evidence="1 2" key="1">
    <citation type="submission" date="2017-10" db="EMBL/GenBank/DDBJ databases">
        <title>Comparative genomics in systemic dimorphic fungi from Ajellomycetaceae.</title>
        <authorList>
            <person name="Munoz J.F."/>
            <person name="Mcewen J.G."/>
            <person name="Clay O.K."/>
            <person name="Cuomo C.A."/>
        </authorList>
    </citation>
    <scope>NUCLEOTIDE SEQUENCE [LARGE SCALE GENOMIC DNA]</scope>
    <source>
        <strain evidence="1 2">UAMH130</strain>
    </source>
</reference>
<evidence type="ECO:0000313" key="2">
    <source>
        <dbReference type="Proteomes" id="UP000224080"/>
    </source>
</evidence>
<name>A0A2B7X920_9EURO</name>
<dbReference type="AlphaFoldDB" id="A0A2B7X920"/>
<comment type="caution">
    <text evidence="1">The sequence shown here is derived from an EMBL/GenBank/DDBJ whole genome shotgun (WGS) entry which is preliminary data.</text>
</comment>
<accession>A0A2B7X920</accession>
<keyword evidence="2" id="KW-1185">Reference proteome</keyword>
<sequence length="515" mass="59530">MDKLPPETVGLIVSCLLQLENGGKVPKIASYAGISRAWQNAVELQTMRSIKVKSSSVEWKMFCGIFICIRRRSILSHLVYAHPTVPKHRQPVWPGARLPEPLQDSAADRQQEFDMDFELAVRNLFAFLREWEDEFLAANISRRAAPLTLRIEPVWKPQTLLMLKFQGQEASLPNLGRITCLIIHSVHPTAFAKIANRLSNVTKVYYFVRTSTFFFSRSSIQDFRTSLSQQLPKLSLPSLRSFHIGCAGRFPQNHFFHAPNWHRNLPVDPLSLALSLFMREHHLTDVELRFYPWALSSELFCPFSPSFPTNIPQPKTPWRNLERLMLTYGDLHPGGQWYFEGFPGSAPVSVRDAGHRSAYKDDLDYYTLPPFQHREFLSVSSFMPLLSAMSCAILHMPRLRQLSFTIFWSGFVTTERTLHIEFLMPGEPTAFQRPHDFIAAFDRKYISWTRWYSWMIISEPFIRDKDRSWTIIPQDIRELWWDKIGVERKGLIARGTKEANGHGSIAVSFAREEPC</sequence>
<organism evidence="1 2">
    <name type="scientific">Blastomyces parvus</name>
    <dbReference type="NCBI Taxonomy" id="2060905"/>
    <lineage>
        <taxon>Eukaryota</taxon>
        <taxon>Fungi</taxon>
        <taxon>Dikarya</taxon>
        <taxon>Ascomycota</taxon>
        <taxon>Pezizomycotina</taxon>
        <taxon>Eurotiomycetes</taxon>
        <taxon>Eurotiomycetidae</taxon>
        <taxon>Onygenales</taxon>
        <taxon>Ajellomycetaceae</taxon>
        <taxon>Blastomyces</taxon>
    </lineage>
</organism>
<gene>
    <name evidence="1" type="ORF">GX51_01318</name>
</gene>
<dbReference type="Proteomes" id="UP000224080">
    <property type="component" value="Unassembled WGS sequence"/>
</dbReference>
<dbReference type="OrthoDB" id="5333491at2759"/>
<evidence type="ECO:0000313" key="1">
    <source>
        <dbReference type="EMBL" id="PGH08164.1"/>
    </source>
</evidence>
<protein>
    <submittedName>
        <fullName evidence="1">Uncharacterized protein</fullName>
    </submittedName>
</protein>
<proteinExistence type="predicted"/>